<keyword evidence="1" id="KW-0732">Signal</keyword>
<protein>
    <submittedName>
        <fullName evidence="2">Antitoxin component YwqK of YwqJK toxin-antitoxin module</fullName>
    </submittedName>
</protein>
<reference evidence="2 3" key="1">
    <citation type="submission" date="2018-08" db="EMBL/GenBank/DDBJ databases">
        <title>Genomic Encyclopedia of Type Strains, Phase III (KMG-III): the genomes of soil and plant-associated and newly described type strains.</title>
        <authorList>
            <person name="Whitman W."/>
        </authorList>
    </citation>
    <scope>NUCLEOTIDE SEQUENCE [LARGE SCALE GENOMIC DNA]</scope>
    <source>
        <strain evidence="2 3">325-5</strain>
    </source>
</reference>
<organism evidence="2 3">
    <name type="scientific">Lutibacter oceani</name>
    <dbReference type="NCBI Taxonomy" id="1853311"/>
    <lineage>
        <taxon>Bacteria</taxon>
        <taxon>Pseudomonadati</taxon>
        <taxon>Bacteroidota</taxon>
        <taxon>Flavobacteriia</taxon>
        <taxon>Flavobacteriales</taxon>
        <taxon>Flavobacteriaceae</taxon>
        <taxon>Lutibacter</taxon>
    </lineage>
</organism>
<gene>
    <name evidence="2" type="ORF">BX611_2871</name>
</gene>
<comment type="caution">
    <text evidence="2">The sequence shown here is derived from an EMBL/GenBank/DDBJ whole genome shotgun (WGS) entry which is preliminary data.</text>
</comment>
<sequence>MKKAIIFKVITLFLMFFCAQLNAQEKINQFDLKGNRNGIWKKYYTNNNIRYEGEFKNGKEIGVFKYYSITSSKYPIAIKKFNSNNTIASVKFYTVEGILESKGEMDGKKRIGKWLYYHPDGKTIMIEENYLNGVLEGEFKSYYKTGKITEILNYKTGKLHGNTKRFADNGILLDDLNYKNGKLEGLAKYYNVDGKLIYTGKYENDEKVGEWEYYENGKKENVNKLKQ</sequence>
<evidence type="ECO:0000313" key="3">
    <source>
        <dbReference type="Proteomes" id="UP000256429"/>
    </source>
</evidence>
<dbReference type="OrthoDB" id="9785122at2"/>
<dbReference type="AlphaFoldDB" id="A0A3D9RQK5"/>
<keyword evidence="3" id="KW-1185">Reference proteome</keyword>
<evidence type="ECO:0000256" key="1">
    <source>
        <dbReference type="SAM" id="SignalP"/>
    </source>
</evidence>
<dbReference type="Pfam" id="PF07661">
    <property type="entry name" value="MORN_2"/>
    <property type="match status" value="3"/>
</dbReference>
<proteinExistence type="predicted"/>
<feature type="chain" id="PRO_5017580983" evidence="1">
    <location>
        <begin position="24"/>
        <end position="227"/>
    </location>
</feature>
<dbReference type="SUPFAM" id="SSF82185">
    <property type="entry name" value="Histone H3 K4-specific methyltransferase SET7/9 N-terminal domain"/>
    <property type="match status" value="2"/>
</dbReference>
<name>A0A3D9RQK5_9FLAO</name>
<feature type="signal peptide" evidence="1">
    <location>
        <begin position="1"/>
        <end position="23"/>
    </location>
</feature>
<evidence type="ECO:0000313" key="2">
    <source>
        <dbReference type="EMBL" id="REE79971.1"/>
    </source>
</evidence>
<dbReference type="RefSeq" id="WP_115882511.1">
    <property type="nucleotide sequence ID" value="NZ_QTTQ01000012.1"/>
</dbReference>
<dbReference type="Proteomes" id="UP000256429">
    <property type="component" value="Unassembled WGS sequence"/>
</dbReference>
<dbReference type="EMBL" id="QTTQ01000012">
    <property type="protein sequence ID" value="REE79971.1"/>
    <property type="molecule type" value="Genomic_DNA"/>
</dbReference>
<accession>A0A3D9RQK5</accession>
<dbReference type="InterPro" id="IPR011652">
    <property type="entry name" value="MORN_2"/>
</dbReference>
<dbReference type="PANTHER" id="PTHR33706:SF1">
    <property type="entry name" value="TPR REPEAT PROTEIN"/>
    <property type="match status" value="1"/>
</dbReference>
<dbReference type="PANTHER" id="PTHR33706">
    <property type="entry name" value="MORN VARIANT REPEAT PROTEIN"/>
    <property type="match status" value="1"/>
</dbReference>
<dbReference type="Gene3D" id="2.20.110.10">
    <property type="entry name" value="Histone H3 K4-specific methyltransferase SET7/9 N-terminal domain"/>
    <property type="match status" value="3"/>
</dbReference>